<dbReference type="PROSITE" id="PS01331">
    <property type="entry name" value="THYMIDYLATE_KINASE"/>
    <property type="match status" value="1"/>
</dbReference>
<evidence type="ECO:0000259" key="13">
    <source>
        <dbReference type="Pfam" id="PF02223"/>
    </source>
</evidence>
<evidence type="ECO:0000256" key="11">
    <source>
        <dbReference type="ARBA" id="ARBA00057735"/>
    </source>
</evidence>
<dbReference type="Pfam" id="PF02223">
    <property type="entry name" value="Thymidylate_kin"/>
    <property type="match status" value="1"/>
</dbReference>
<dbReference type="CDD" id="cd01672">
    <property type="entry name" value="TMPK"/>
    <property type="match status" value="1"/>
</dbReference>
<dbReference type="InterPro" id="IPR018095">
    <property type="entry name" value="Thymidylate_kin_CS"/>
</dbReference>
<dbReference type="GO" id="GO:0004798">
    <property type="term" value="F:dTMP kinase activity"/>
    <property type="evidence" value="ECO:0007669"/>
    <property type="project" value="UniProtKB-UniRule"/>
</dbReference>
<dbReference type="FunFam" id="3.40.50.300:FF:000225">
    <property type="entry name" value="Thymidylate kinase"/>
    <property type="match status" value="1"/>
</dbReference>
<comment type="catalytic activity">
    <reaction evidence="10 12">
        <text>dTMP + ATP = dTDP + ADP</text>
        <dbReference type="Rhea" id="RHEA:13517"/>
        <dbReference type="ChEBI" id="CHEBI:30616"/>
        <dbReference type="ChEBI" id="CHEBI:58369"/>
        <dbReference type="ChEBI" id="CHEBI:63528"/>
        <dbReference type="ChEBI" id="CHEBI:456216"/>
        <dbReference type="EC" id="2.7.4.9"/>
    </reaction>
</comment>
<dbReference type="Gene3D" id="3.40.50.300">
    <property type="entry name" value="P-loop containing nucleotide triphosphate hydrolases"/>
    <property type="match status" value="1"/>
</dbReference>
<evidence type="ECO:0000256" key="7">
    <source>
        <dbReference type="ARBA" id="ARBA00022777"/>
    </source>
</evidence>
<dbReference type="STRING" id="1629334.Cva_00334"/>
<evidence type="ECO:0000313" key="15">
    <source>
        <dbReference type="Proteomes" id="UP000036771"/>
    </source>
</evidence>
<reference evidence="14 15" key="1">
    <citation type="submission" date="2015-03" db="EMBL/GenBank/DDBJ databases">
        <title>Caedibacter varicaedens, whole genome shotgun sequence.</title>
        <authorList>
            <person name="Suzuki H."/>
            <person name="Dapper A.L."/>
            <person name="Gibson A.K."/>
            <person name="Jackson C."/>
            <person name="Lee H."/>
            <person name="Pejaver V.R."/>
            <person name="Doak T."/>
            <person name="Lynch M."/>
        </authorList>
    </citation>
    <scope>NUCLEOTIDE SEQUENCE [LARGE SCALE GENOMIC DNA]</scope>
</reference>
<comment type="function">
    <text evidence="11 12">Phosphorylation of dTMP to form dTDP in both de novo and salvage pathways of dTTP synthesis.</text>
</comment>
<keyword evidence="4 12" id="KW-0808">Transferase</keyword>
<keyword evidence="6 12" id="KW-0547">Nucleotide-binding</keyword>
<protein>
    <recommendedName>
        <fullName evidence="3 12">Thymidylate kinase</fullName>
        <ecNumber evidence="2 12">2.7.4.9</ecNumber>
    </recommendedName>
    <alternativeName>
        <fullName evidence="9 12">dTMP kinase</fullName>
    </alternativeName>
</protein>
<dbReference type="InterPro" id="IPR039430">
    <property type="entry name" value="Thymidylate_kin-like_dom"/>
</dbReference>
<dbReference type="GO" id="GO:0006233">
    <property type="term" value="P:dTDP biosynthetic process"/>
    <property type="evidence" value="ECO:0007669"/>
    <property type="project" value="InterPro"/>
</dbReference>
<sequence length="208" mass="23665">MERGKFITLEGGEGAGKSTQVPYLKAFLESYGCQTVITREPGGSPGAELIRKLLVHGTPIQWDSLTEYLLLSAARRDHIETVIKPALEQGKWVICDRFFDSSLAYQGAGGGVTEETLYQIYNMIAPDFEPDVTFIFDLPVDIGLQRTRERAALDDWFEKMSVDFHQCIRNKFREILEKNPQRCYLVNAQDSIENISNALQKHLMKFLK</sequence>
<comment type="caution">
    <text evidence="14">The sequence shown here is derived from an EMBL/GenBank/DDBJ whole genome shotgun (WGS) entry which is preliminary data.</text>
</comment>
<name>A0A0K8MB62_9PROT</name>
<dbReference type="NCBIfam" id="TIGR00041">
    <property type="entry name" value="DTMP_kinase"/>
    <property type="match status" value="1"/>
</dbReference>
<keyword evidence="5 12" id="KW-0545">Nucleotide biosynthesis</keyword>
<evidence type="ECO:0000256" key="1">
    <source>
        <dbReference type="ARBA" id="ARBA00009776"/>
    </source>
</evidence>
<dbReference type="SUPFAM" id="SSF52540">
    <property type="entry name" value="P-loop containing nucleoside triphosphate hydrolases"/>
    <property type="match status" value="1"/>
</dbReference>
<dbReference type="GO" id="GO:0006227">
    <property type="term" value="P:dUDP biosynthetic process"/>
    <property type="evidence" value="ECO:0007669"/>
    <property type="project" value="TreeGrafter"/>
</dbReference>
<dbReference type="GO" id="GO:0005524">
    <property type="term" value="F:ATP binding"/>
    <property type="evidence" value="ECO:0007669"/>
    <property type="project" value="UniProtKB-UniRule"/>
</dbReference>
<accession>A0A0K8MB62</accession>
<evidence type="ECO:0000256" key="12">
    <source>
        <dbReference type="HAMAP-Rule" id="MF_00165"/>
    </source>
</evidence>
<dbReference type="InterPro" id="IPR018094">
    <property type="entry name" value="Thymidylate_kinase"/>
</dbReference>
<evidence type="ECO:0000256" key="2">
    <source>
        <dbReference type="ARBA" id="ARBA00012980"/>
    </source>
</evidence>
<evidence type="ECO:0000256" key="8">
    <source>
        <dbReference type="ARBA" id="ARBA00022840"/>
    </source>
</evidence>
<dbReference type="GO" id="GO:0006235">
    <property type="term" value="P:dTTP biosynthetic process"/>
    <property type="evidence" value="ECO:0007669"/>
    <property type="project" value="UniProtKB-UniRule"/>
</dbReference>
<comment type="similarity">
    <text evidence="1 12">Belongs to the thymidylate kinase family.</text>
</comment>
<evidence type="ECO:0000256" key="5">
    <source>
        <dbReference type="ARBA" id="ARBA00022727"/>
    </source>
</evidence>
<dbReference type="PANTHER" id="PTHR10344">
    <property type="entry name" value="THYMIDYLATE KINASE"/>
    <property type="match status" value="1"/>
</dbReference>
<evidence type="ECO:0000256" key="3">
    <source>
        <dbReference type="ARBA" id="ARBA00017144"/>
    </source>
</evidence>
<evidence type="ECO:0000256" key="9">
    <source>
        <dbReference type="ARBA" id="ARBA00029962"/>
    </source>
</evidence>
<dbReference type="EC" id="2.7.4.9" evidence="2 12"/>
<evidence type="ECO:0000256" key="6">
    <source>
        <dbReference type="ARBA" id="ARBA00022741"/>
    </source>
</evidence>
<proteinExistence type="inferred from homology"/>
<keyword evidence="8 12" id="KW-0067">ATP-binding</keyword>
<gene>
    <name evidence="12 14" type="primary">tmk</name>
    <name evidence="14" type="ORF">Cva_00334</name>
</gene>
<dbReference type="HAMAP" id="MF_00165">
    <property type="entry name" value="Thymidylate_kinase"/>
    <property type="match status" value="1"/>
</dbReference>
<dbReference type="OrthoDB" id="9774907at2"/>
<dbReference type="InterPro" id="IPR027417">
    <property type="entry name" value="P-loop_NTPase"/>
</dbReference>
<evidence type="ECO:0000256" key="10">
    <source>
        <dbReference type="ARBA" id="ARBA00048743"/>
    </source>
</evidence>
<dbReference type="GO" id="GO:0005829">
    <property type="term" value="C:cytosol"/>
    <property type="evidence" value="ECO:0007669"/>
    <property type="project" value="TreeGrafter"/>
</dbReference>
<keyword evidence="15" id="KW-1185">Reference proteome</keyword>
<feature type="domain" description="Thymidylate kinase-like" evidence="13">
    <location>
        <begin position="9"/>
        <end position="197"/>
    </location>
</feature>
<feature type="binding site" evidence="12">
    <location>
        <begin position="11"/>
        <end position="18"/>
    </location>
    <ligand>
        <name>ATP</name>
        <dbReference type="ChEBI" id="CHEBI:30616"/>
    </ligand>
</feature>
<dbReference type="PANTHER" id="PTHR10344:SF4">
    <property type="entry name" value="UMP-CMP KINASE 2, MITOCHONDRIAL"/>
    <property type="match status" value="1"/>
</dbReference>
<dbReference type="AlphaFoldDB" id="A0A0K8MB62"/>
<dbReference type="EMBL" id="BBVC01000014">
    <property type="protein sequence ID" value="GAO97697.1"/>
    <property type="molecule type" value="Genomic_DNA"/>
</dbReference>
<organism evidence="14 15">
    <name type="scientific">Caedimonas varicaedens</name>
    <dbReference type="NCBI Taxonomy" id="1629334"/>
    <lineage>
        <taxon>Bacteria</taxon>
        <taxon>Pseudomonadati</taxon>
        <taxon>Pseudomonadota</taxon>
        <taxon>Alphaproteobacteria</taxon>
        <taxon>Holosporales</taxon>
        <taxon>Caedimonadaceae</taxon>
        <taxon>Caedimonas</taxon>
    </lineage>
</organism>
<evidence type="ECO:0000256" key="4">
    <source>
        <dbReference type="ARBA" id="ARBA00022679"/>
    </source>
</evidence>
<evidence type="ECO:0000313" key="14">
    <source>
        <dbReference type="EMBL" id="GAO97697.1"/>
    </source>
</evidence>
<dbReference type="Proteomes" id="UP000036771">
    <property type="component" value="Unassembled WGS sequence"/>
</dbReference>
<keyword evidence="7 12" id="KW-0418">Kinase</keyword>